<dbReference type="KEGG" id="csq:CSCA_5097"/>
<dbReference type="EMBL" id="CP009933">
    <property type="protein sequence ID" value="AKA72222.1"/>
    <property type="molecule type" value="Genomic_DNA"/>
</dbReference>
<evidence type="ECO:0000313" key="1">
    <source>
        <dbReference type="EMBL" id="AKA72222.1"/>
    </source>
</evidence>
<dbReference type="AlphaFoldDB" id="A0A0E3M8W3"/>
<dbReference type="STRING" id="1548.CSCA_5097"/>
<protein>
    <submittedName>
        <fullName evidence="1">Uncharacterized protein</fullName>
    </submittedName>
</protein>
<name>A0A0E3M8W3_CLOSL</name>
<evidence type="ECO:0000313" key="2">
    <source>
        <dbReference type="Proteomes" id="UP000033115"/>
    </source>
</evidence>
<sequence>MLTVYYSHKNYQYFLETFLEKFYIQTNQHVTLFTYESLITKLCSTDLTGIVPLIQSSYSKSNQGDPPKDAVALLRSLIVMIYTKETSISEWIKTLRSNPLLSILSGFIPVCYSTYKAEGICADPVPGVGTFYDFMDKLIRKNKSIYKSKLRKLNIAADGTCMPTQASPYGKKVCDCKLKLGK</sequence>
<dbReference type="RefSeq" id="WP_029160136.1">
    <property type="nucleotide sequence ID" value="NZ_CP009933.1"/>
</dbReference>
<keyword evidence="2" id="KW-1185">Reference proteome</keyword>
<reference evidence="1 2" key="1">
    <citation type="journal article" date="2015" name="J. Biotechnol.">
        <title>Complete genome sequence of a malodorant-producing acetogen, Clostridium scatologenes ATCC 25775(T).</title>
        <authorList>
            <person name="Zhu Z."/>
            <person name="Guo T."/>
            <person name="Zheng H."/>
            <person name="Song T."/>
            <person name="Ouyang P."/>
            <person name="Xie J."/>
        </authorList>
    </citation>
    <scope>NUCLEOTIDE SEQUENCE [LARGE SCALE GENOMIC DNA]</scope>
    <source>
        <strain evidence="1 2">ATCC 25775</strain>
    </source>
</reference>
<dbReference type="Proteomes" id="UP000033115">
    <property type="component" value="Chromosome"/>
</dbReference>
<dbReference type="HOGENOM" id="CLU_1479631_0_0_9"/>
<organism evidence="1 2">
    <name type="scientific">Clostridium scatologenes</name>
    <dbReference type="NCBI Taxonomy" id="1548"/>
    <lineage>
        <taxon>Bacteria</taxon>
        <taxon>Bacillati</taxon>
        <taxon>Bacillota</taxon>
        <taxon>Clostridia</taxon>
        <taxon>Eubacteriales</taxon>
        <taxon>Clostridiaceae</taxon>
        <taxon>Clostridium</taxon>
    </lineage>
</organism>
<accession>A0A0E3M8W3</accession>
<proteinExistence type="predicted"/>
<gene>
    <name evidence="1" type="ORF">CSCA_5097</name>
</gene>